<dbReference type="Proteomes" id="UP000063699">
    <property type="component" value="Chromosome"/>
</dbReference>
<name>A0A0N9IFC3_9PSEU</name>
<protein>
    <submittedName>
        <fullName evidence="1">Uncharacterized protein</fullName>
    </submittedName>
</protein>
<dbReference type="InterPro" id="IPR057705">
    <property type="entry name" value="DUF7945"/>
</dbReference>
<dbReference type="AlphaFoldDB" id="A0A0N9IFC3"/>
<dbReference type="OrthoDB" id="8454954at2"/>
<evidence type="ECO:0000313" key="1">
    <source>
        <dbReference type="EMBL" id="ALG14156.1"/>
    </source>
</evidence>
<sequence>MLVDDTFWDLYYEEGNEQFNPANSIGRILRDHHEVDVIAAALDPLLAVLGDLGPVRPDPEYLAHPRWPDVAVTAAAAHLVLRGGDGSSAV</sequence>
<keyword evidence="2" id="KW-1185">Reference proteome</keyword>
<dbReference type="EMBL" id="CP012752">
    <property type="protein sequence ID" value="ALG14156.1"/>
    <property type="molecule type" value="Genomic_DNA"/>
</dbReference>
<dbReference type="KEGG" id="kphy:AOZ06_51330"/>
<reference evidence="1 2" key="1">
    <citation type="submission" date="2015-07" db="EMBL/GenBank/DDBJ databases">
        <title>Genome sequencing of Kibdelosporangium phytohabitans.</title>
        <authorList>
            <person name="Qin S."/>
            <person name="Xing K."/>
        </authorList>
    </citation>
    <scope>NUCLEOTIDE SEQUENCE [LARGE SCALE GENOMIC DNA]</scope>
    <source>
        <strain evidence="1 2">KLBMP1111</strain>
    </source>
</reference>
<gene>
    <name evidence="1" type="ORF">AOZ06_51330</name>
</gene>
<proteinExistence type="predicted"/>
<organism evidence="1 2">
    <name type="scientific">Kibdelosporangium phytohabitans</name>
    <dbReference type="NCBI Taxonomy" id="860235"/>
    <lineage>
        <taxon>Bacteria</taxon>
        <taxon>Bacillati</taxon>
        <taxon>Actinomycetota</taxon>
        <taxon>Actinomycetes</taxon>
        <taxon>Pseudonocardiales</taxon>
        <taxon>Pseudonocardiaceae</taxon>
        <taxon>Kibdelosporangium</taxon>
    </lineage>
</organism>
<evidence type="ECO:0000313" key="2">
    <source>
        <dbReference type="Proteomes" id="UP000063699"/>
    </source>
</evidence>
<dbReference type="Pfam" id="PF25656">
    <property type="entry name" value="DUF7945"/>
    <property type="match status" value="1"/>
</dbReference>
<accession>A0A0N9IFC3</accession>
<dbReference type="NCBIfam" id="NF047838">
    <property type="entry name" value="SCO4402_fam"/>
    <property type="match status" value="1"/>
</dbReference>
<dbReference type="STRING" id="860235.AOZ06_51330"/>